<keyword evidence="4 8" id="KW-0418">Kinase</keyword>
<dbReference type="Pfam" id="PF10436">
    <property type="entry name" value="BCDHK_Adom3"/>
    <property type="match status" value="1"/>
</dbReference>
<evidence type="ECO:0000256" key="3">
    <source>
        <dbReference type="ARBA" id="ARBA00022741"/>
    </source>
</evidence>
<evidence type="ECO:0000256" key="1">
    <source>
        <dbReference type="ARBA" id="ARBA00006155"/>
    </source>
</evidence>
<evidence type="ECO:0000313" key="11">
    <source>
        <dbReference type="Proteomes" id="UP001190700"/>
    </source>
</evidence>
<dbReference type="Proteomes" id="UP001190700">
    <property type="component" value="Unassembled WGS sequence"/>
</dbReference>
<comment type="similarity">
    <text evidence="1 8">Belongs to the PDK/BCKDK protein kinase family.</text>
</comment>
<comment type="caution">
    <text evidence="10">The sequence shown here is derived from an EMBL/GenBank/DDBJ whole genome shotgun (WGS) entry which is preliminary data.</text>
</comment>
<proteinExistence type="inferred from homology"/>
<dbReference type="GO" id="GO:0005759">
    <property type="term" value="C:mitochondrial matrix"/>
    <property type="evidence" value="ECO:0007669"/>
    <property type="project" value="UniProtKB-SubCell"/>
</dbReference>
<evidence type="ECO:0000256" key="6">
    <source>
        <dbReference type="ARBA" id="ARBA00023128"/>
    </source>
</evidence>
<keyword evidence="6 8" id="KW-0496">Mitochondrion</keyword>
<dbReference type="SUPFAM" id="SSF69012">
    <property type="entry name" value="alpha-ketoacid dehydrogenase kinase, N-terminal domain"/>
    <property type="match status" value="1"/>
</dbReference>
<evidence type="ECO:0000256" key="7">
    <source>
        <dbReference type="ARBA" id="ARBA00048201"/>
    </source>
</evidence>
<name>A0AAE0F129_9CHLO</name>
<dbReference type="PANTHER" id="PTHR11947:SF3">
    <property type="entry name" value="[PYRUVATE DEHYDROGENASE (ACETYL-TRANSFERRING)] KINASE, MITOCHONDRIAL"/>
    <property type="match status" value="1"/>
</dbReference>
<evidence type="ECO:0000259" key="9">
    <source>
        <dbReference type="PROSITE" id="PS50109"/>
    </source>
</evidence>
<reference evidence="10 11" key="1">
    <citation type="journal article" date="2015" name="Genome Biol. Evol.">
        <title>Comparative Genomics of a Bacterivorous Green Alga Reveals Evolutionary Causalities and Consequences of Phago-Mixotrophic Mode of Nutrition.</title>
        <authorList>
            <person name="Burns J.A."/>
            <person name="Paasch A."/>
            <person name="Narechania A."/>
            <person name="Kim E."/>
        </authorList>
    </citation>
    <scope>NUCLEOTIDE SEQUENCE [LARGE SCALE GENOMIC DNA]</scope>
    <source>
        <strain evidence="10 11">PLY_AMNH</strain>
    </source>
</reference>
<dbReference type="PANTHER" id="PTHR11947">
    <property type="entry name" value="PYRUVATE DEHYDROGENASE KINASE"/>
    <property type="match status" value="1"/>
</dbReference>
<accession>A0AAE0F129</accession>
<dbReference type="GO" id="GO:0005524">
    <property type="term" value="F:ATP binding"/>
    <property type="evidence" value="ECO:0007669"/>
    <property type="project" value="UniProtKB-UniRule"/>
</dbReference>
<dbReference type="InterPro" id="IPR039028">
    <property type="entry name" value="BCKD/PDK"/>
</dbReference>
<dbReference type="SUPFAM" id="SSF55874">
    <property type="entry name" value="ATPase domain of HSP90 chaperone/DNA topoisomerase II/histidine kinase"/>
    <property type="match status" value="1"/>
</dbReference>
<evidence type="ECO:0000256" key="2">
    <source>
        <dbReference type="ARBA" id="ARBA00022679"/>
    </source>
</evidence>
<keyword evidence="3 8" id="KW-0547">Nucleotide-binding</keyword>
<evidence type="ECO:0000256" key="5">
    <source>
        <dbReference type="ARBA" id="ARBA00022840"/>
    </source>
</evidence>
<dbReference type="GO" id="GO:0004740">
    <property type="term" value="F:pyruvate dehydrogenase (acetyl-transferring) kinase activity"/>
    <property type="evidence" value="ECO:0007669"/>
    <property type="project" value="UniProtKB-EC"/>
</dbReference>
<dbReference type="Gene3D" id="3.30.565.10">
    <property type="entry name" value="Histidine kinase-like ATPase, C-terminal domain"/>
    <property type="match status" value="1"/>
</dbReference>
<dbReference type="InterPro" id="IPR003594">
    <property type="entry name" value="HATPase_dom"/>
</dbReference>
<keyword evidence="11" id="KW-1185">Reference proteome</keyword>
<dbReference type="PROSITE" id="PS50109">
    <property type="entry name" value="HIS_KIN"/>
    <property type="match status" value="1"/>
</dbReference>
<dbReference type="InterPro" id="IPR018955">
    <property type="entry name" value="BCDHK/PDK_N"/>
</dbReference>
<dbReference type="EC" id="2.7.11.-" evidence="8"/>
<dbReference type="InterPro" id="IPR005467">
    <property type="entry name" value="His_kinase_dom"/>
</dbReference>
<dbReference type="InterPro" id="IPR036784">
    <property type="entry name" value="AK/P_DHK_N_sf"/>
</dbReference>
<dbReference type="EMBL" id="LGRX02029859">
    <property type="protein sequence ID" value="KAK3246400.1"/>
    <property type="molecule type" value="Genomic_DNA"/>
</dbReference>
<dbReference type="AlphaFoldDB" id="A0AAE0F129"/>
<dbReference type="Pfam" id="PF02518">
    <property type="entry name" value="HATPase_c"/>
    <property type="match status" value="1"/>
</dbReference>
<feature type="domain" description="Histidine kinase" evidence="9">
    <location>
        <begin position="205"/>
        <end position="328"/>
    </location>
</feature>
<evidence type="ECO:0000256" key="4">
    <source>
        <dbReference type="ARBA" id="ARBA00022777"/>
    </source>
</evidence>
<evidence type="ECO:0000313" key="10">
    <source>
        <dbReference type="EMBL" id="KAK3246400.1"/>
    </source>
</evidence>
<comment type="catalytic activity">
    <reaction evidence="7">
        <text>L-seryl-[pyruvate dehydrogenase E1 alpha subunit] + ATP = O-phospho-L-seryl-[pyruvate dehydrogenase E1 alpha subunit] + ADP + H(+)</text>
        <dbReference type="Rhea" id="RHEA:23052"/>
        <dbReference type="Rhea" id="RHEA-COMP:13689"/>
        <dbReference type="Rhea" id="RHEA-COMP:13690"/>
        <dbReference type="ChEBI" id="CHEBI:15378"/>
        <dbReference type="ChEBI" id="CHEBI:29999"/>
        <dbReference type="ChEBI" id="CHEBI:30616"/>
        <dbReference type="ChEBI" id="CHEBI:83421"/>
        <dbReference type="ChEBI" id="CHEBI:456216"/>
        <dbReference type="EC" id="2.7.11.2"/>
    </reaction>
</comment>
<sequence>MQEMLEFGKRPTPSVRLHVAKFVHRELAIRYAVRIHELQRLPQWCGDIAAFHEVQNIYLESFRKLRHIPAPQDSNGVIELTNLLEDISQRHGVVLKRLAAAVHDLRKKGRISSEAHSNYLECFLDRNMTARIGTLMLTQQHLSLQPGNHQYGWVGNIQLECRPANICHTAAFYARELCEKEYGWAPEVQVHGDTDAQLAYFPAYIHYVMGELLKNAVRATMERNPKDPPPVEVEIGGGDTEVGVCVRDHGGGIPRELQEKVWQYSFTSVKQDDRLQNVLYEQDRPLLAGLGFGLPLSRLYARYFGGDIQLNSLVNRGTSAYYQMNRLGEVSEAIPEYYLRKVPLKHDWKDE</sequence>
<dbReference type="SMART" id="SM00387">
    <property type="entry name" value="HATPase_c"/>
    <property type="match status" value="1"/>
</dbReference>
<dbReference type="GO" id="GO:0010906">
    <property type="term" value="P:regulation of glucose metabolic process"/>
    <property type="evidence" value="ECO:0007669"/>
    <property type="project" value="TreeGrafter"/>
</dbReference>
<organism evidence="10 11">
    <name type="scientific">Cymbomonas tetramitiformis</name>
    <dbReference type="NCBI Taxonomy" id="36881"/>
    <lineage>
        <taxon>Eukaryota</taxon>
        <taxon>Viridiplantae</taxon>
        <taxon>Chlorophyta</taxon>
        <taxon>Pyramimonadophyceae</taxon>
        <taxon>Pyramimonadales</taxon>
        <taxon>Pyramimonadaceae</taxon>
        <taxon>Cymbomonas</taxon>
    </lineage>
</organism>
<gene>
    <name evidence="10" type="ORF">CYMTET_44060</name>
</gene>
<comment type="subcellular location">
    <subcellularLocation>
        <location evidence="8">Mitochondrion matrix</location>
    </subcellularLocation>
</comment>
<protein>
    <recommendedName>
        <fullName evidence="8">Protein-serine/threonine kinase</fullName>
        <ecNumber evidence="8">2.7.11.-</ecNumber>
    </recommendedName>
</protein>
<dbReference type="InterPro" id="IPR036890">
    <property type="entry name" value="HATPase_C_sf"/>
</dbReference>
<keyword evidence="2 8" id="KW-0808">Transferase</keyword>
<evidence type="ECO:0000256" key="8">
    <source>
        <dbReference type="RuleBase" id="RU366032"/>
    </source>
</evidence>
<keyword evidence="5 8" id="KW-0067">ATP-binding</keyword>
<dbReference type="Gene3D" id="1.20.140.20">
    <property type="entry name" value="Alpha-ketoacid/pyruvate dehydrogenase kinase, N-terminal domain"/>
    <property type="match status" value="1"/>
</dbReference>